<feature type="region of interest" description="Disordered" evidence="1">
    <location>
        <begin position="151"/>
        <end position="177"/>
    </location>
</feature>
<dbReference type="Proteomes" id="UP000243478">
    <property type="component" value="Unassembled WGS sequence"/>
</dbReference>
<sequence>MVARHVHRQFAVMRQRPCHQPIRIVLLPWQQAERGASVAHQFQHVLALGIQPFEFDLRERLGEALQDPLFGIKLVDIGKHHGQARLDRRRQAHAQLLQAGIGGQDLLRVAQHLAPGLGQLRIAPAAIEQAHAQVGLQVGNGGADRRLGLAQPSRGGRERAQGGGFHEGLQGFRGIGH</sequence>
<accession>A0A0F5ZNF1</accession>
<evidence type="ECO:0000313" key="2">
    <source>
        <dbReference type="EMBL" id="KKD57164.1"/>
    </source>
</evidence>
<evidence type="ECO:0000256" key="1">
    <source>
        <dbReference type="SAM" id="MobiDB-lite"/>
    </source>
</evidence>
<dbReference type="PATRIC" id="fig|40324.63.peg.4357"/>
<proteinExistence type="predicted"/>
<feature type="compositionally biased region" description="Gly residues" evidence="1">
    <location>
        <begin position="161"/>
        <end position="177"/>
    </location>
</feature>
<dbReference type="EMBL" id="JZRZ01000019">
    <property type="protein sequence ID" value="KKD57164.1"/>
    <property type="molecule type" value="Genomic_DNA"/>
</dbReference>
<protein>
    <submittedName>
        <fullName evidence="2">Uncharacterized protein</fullName>
    </submittedName>
</protein>
<gene>
    <name evidence="2" type="ORF">VM57_11780</name>
</gene>
<reference evidence="2 3" key="1">
    <citation type="submission" date="2015-03" db="EMBL/GenBank/DDBJ databases">
        <title>Draft genome of Stenotrophomonas maltophila isolated from urine specimen.</title>
        <authorList>
            <person name="Murugan N."/>
            <person name="Malathi J."/>
            <person name="Umashankar V."/>
            <person name="Madhavan H."/>
        </authorList>
    </citation>
    <scope>NUCLEOTIDE SEQUENCE [LARGE SCALE GENOMIC DNA]</scope>
    <source>
        <strain evidence="2 3">JMNMN1</strain>
    </source>
</reference>
<name>A0A0F5ZNF1_STEMA</name>
<dbReference type="AlphaFoldDB" id="A0A0F5ZNF1"/>
<comment type="caution">
    <text evidence="2">The sequence shown here is derived from an EMBL/GenBank/DDBJ whole genome shotgun (WGS) entry which is preliminary data.</text>
</comment>
<organism evidence="2 3">
    <name type="scientific">Stenotrophomonas maltophilia</name>
    <name type="common">Pseudomonas maltophilia</name>
    <name type="synonym">Xanthomonas maltophilia</name>
    <dbReference type="NCBI Taxonomy" id="40324"/>
    <lineage>
        <taxon>Bacteria</taxon>
        <taxon>Pseudomonadati</taxon>
        <taxon>Pseudomonadota</taxon>
        <taxon>Gammaproteobacteria</taxon>
        <taxon>Lysobacterales</taxon>
        <taxon>Lysobacteraceae</taxon>
        <taxon>Stenotrophomonas</taxon>
        <taxon>Stenotrophomonas maltophilia group</taxon>
    </lineage>
</organism>
<evidence type="ECO:0000313" key="3">
    <source>
        <dbReference type="Proteomes" id="UP000243478"/>
    </source>
</evidence>